<proteinExistence type="predicted"/>
<dbReference type="RefSeq" id="WP_197699732.1">
    <property type="nucleotide sequence ID" value="NZ_LN890655.1"/>
</dbReference>
<dbReference type="InterPro" id="IPR043519">
    <property type="entry name" value="NT_sf"/>
</dbReference>
<keyword evidence="3" id="KW-1185">Reference proteome</keyword>
<evidence type="ECO:0000313" key="3">
    <source>
        <dbReference type="Proteomes" id="UP000215027"/>
    </source>
</evidence>
<dbReference type="KEGG" id="pbf:CFX0092_A1932"/>
<dbReference type="AlphaFoldDB" id="A0A160T560"/>
<organism evidence="2 3">
    <name type="scientific">Candidatus Promineifilum breve</name>
    <dbReference type="NCBI Taxonomy" id="1806508"/>
    <lineage>
        <taxon>Bacteria</taxon>
        <taxon>Bacillati</taxon>
        <taxon>Chloroflexota</taxon>
        <taxon>Ardenticatenia</taxon>
        <taxon>Candidatus Promineifilales</taxon>
        <taxon>Candidatus Promineifilaceae</taxon>
        <taxon>Candidatus Promineifilum</taxon>
    </lineage>
</organism>
<reference evidence="2" key="1">
    <citation type="submission" date="2016-01" db="EMBL/GenBank/DDBJ databases">
        <authorList>
            <person name="Mcilroy J.S."/>
            <person name="Karst M S."/>
            <person name="Albertsen M."/>
        </authorList>
    </citation>
    <scope>NUCLEOTIDE SEQUENCE</scope>
    <source>
        <strain evidence="2">Cfx-K</strain>
    </source>
</reference>
<name>A0A160T560_9CHLR</name>
<evidence type="ECO:0000259" key="1">
    <source>
        <dbReference type="Pfam" id="PF18765"/>
    </source>
</evidence>
<evidence type="ECO:0000313" key="2">
    <source>
        <dbReference type="EMBL" id="CUS03810.2"/>
    </source>
</evidence>
<dbReference type="InterPro" id="IPR041633">
    <property type="entry name" value="Polbeta"/>
</dbReference>
<dbReference type="PANTHER" id="PTHR33933">
    <property type="entry name" value="NUCLEOTIDYLTRANSFERASE"/>
    <property type="match status" value="1"/>
</dbReference>
<dbReference type="Proteomes" id="UP000215027">
    <property type="component" value="Chromosome I"/>
</dbReference>
<dbReference type="EMBL" id="LN890655">
    <property type="protein sequence ID" value="CUS03810.2"/>
    <property type="molecule type" value="Genomic_DNA"/>
</dbReference>
<dbReference type="Pfam" id="PF18765">
    <property type="entry name" value="Polbeta"/>
    <property type="match status" value="1"/>
</dbReference>
<dbReference type="Gene3D" id="3.30.460.10">
    <property type="entry name" value="Beta Polymerase, domain 2"/>
    <property type="match status" value="1"/>
</dbReference>
<accession>A0A160T560</accession>
<dbReference type="InterPro" id="IPR052548">
    <property type="entry name" value="Type_VII_TA_antitoxin"/>
</dbReference>
<dbReference type="PANTHER" id="PTHR33933:SF1">
    <property type="entry name" value="PROTEIN ADENYLYLTRANSFERASE MNTA-RELATED"/>
    <property type="match status" value="1"/>
</dbReference>
<gene>
    <name evidence="2" type="ORF">CFX0092_A1932</name>
</gene>
<protein>
    <submittedName>
        <fullName evidence="2">Nucleotidyltransferase</fullName>
    </submittedName>
</protein>
<feature type="domain" description="Polymerase beta nucleotidyltransferase" evidence="1">
    <location>
        <begin position="21"/>
        <end position="108"/>
    </location>
</feature>
<dbReference type="SUPFAM" id="SSF81301">
    <property type="entry name" value="Nucleotidyltransferase"/>
    <property type="match status" value="1"/>
</dbReference>
<dbReference type="GO" id="GO:0016740">
    <property type="term" value="F:transferase activity"/>
    <property type="evidence" value="ECO:0007669"/>
    <property type="project" value="UniProtKB-KW"/>
</dbReference>
<sequence>MDAMLLRPDCLTEAIDRIVGEFNPLRIILFGSWARGQARADSDLDFLVVLPAVINKRRTTIDVMRALNELPISKDVIVTTPQEIAERGDVIGHVLRPALAEGIVIYERK</sequence>
<dbReference type="CDD" id="cd05403">
    <property type="entry name" value="NT_KNTase_like"/>
    <property type="match status" value="1"/>
</dbReference>